<evidence type="ECO:0000313" key="5">
    <source>
        <dbReference type="Proteomes" id="UP000289784"/>
    </source>
</evidence>
<sequence length="273" mass="30459">MEVSLESVKIGIDEEELAGTLLAPARELPGVLFVHGWGGSQDHDLTRAREAAGLGCVCLTFDLRGHDGNALTLQTVTREHNLEDLLRCYDWFVQQPNVDANAITVVGISYGAYLAAILSSLRPVRWLALRTPAIYKDENWNLPKRALHEDPDLVPFRHRQVSWQENRALAACAQFRGDALIVEAEHDRIIPHQVIENYMAAFNRARSRTSRVIADADHGFSEKATQKAYTTVLIKWLTEMVVGAREHAARAKVAERKRESRAGDTTAQARATS</sequence>
<dbReference type="Pfam" id="PF12697">
    <property type="entry name" value="Abhydrolase_6"/>
    <property type="match status" value="1"/>
</dbReference>
<feature type="compositionally biased region" description="Basic and acidic residues" evidence="2">
    <location>
        <begin position="250"/>
        <end position="262"/>
    </location>
</feature>
<dbReference type="RefSeq" id="WP_129472668.1">
    <property type="nucleotide sequence ID" value="NZ_SAWZ01000016.1"/>
</dbReference>
<keyword evidence="5" id="KW-1185">Reference proteome</keyword>
<feature type="region of interest" description="Disordered" evidence="2">
    <location>
        <begin position="250"/>
        <end position="273"/>
    </location>
</feature>
<organism evidence="4 5">
    <name type="scientific">Pseudoxanthomonas composti</name>
    <dbReference type="NCBI Taxonomy" id="2137479"/>
    <lineage>
        <taxon>Bacteria</taxon>
        <taxon>Pseudomonadati</taxon>
        <taxon>Pseudomonadota</taxon>
        <taxon>Gammaproteobacteria</taxon>
        <taxon>Lysobacterales</taxon>
        <taxon>Lysobacteraceae</taxon>
        <taxon>Pseudoxanthomonas</taxon>
    </lineage>
</organism>
<evidence type="ECO:0000256" key="2">
    <source>
        <dbReference type="SAM" id="MobiDB-lite"/>
    </source>
</evidence>
<keyword evidence="4" id="KW-0378">Hydrolase</keyword>
<feature type="domain" description="AB hydrolase-1" evidence="3">
    <location>
        <begin position="31"/>
        <end position="220"/>
    </location>
</feature>
<accession>A0A4Q1JQU4</accession>
<comment type="similarity">
    <text evidence="1">Belongs to the AB hydrolase superfamily. FUS2 hydrolase family.</text>
</comment>
<dbReference type="PANTHER" id="PTHR22946">
    <property type="entry name" value="DIENELACTONE HYDROLASE DOMAIN-CONTAINING PROTEIN-RELATED"/>
    <property type="match status" value="1"/>
</dbReference>
<dbReference type="GO" id="GO:0016787">
    <property type="term" value="F:hydrolase activity"/>
    <property type="evidence" value="ECO:0007669"/>
    <property type="project" value="UniProtKB-KW"/>
</dbReference>
<dbReference type="Proteomes" id="UP000289784">
    <property type="component" value="Unassembled WGS sequence"/>
</dbReference>
<evidence type="ECO:0000256" key="1">
    <source>
        <dbReference type="ARBA" id="ARBA00038115"/>
    </source>
</evidence>
<dbReference type="OrthoDB" id="8638755at2"/>
<proteinExistence type="inferred from homology"/>
<evidence type="ECO:0000313" key="4">
    <source>
        <dbReference type="EMBL" id="RXQ99133.1"/>
    </source>
</evidence>
<evidence type="ECO:0000259" key="3">
    <source>
        <dbReference type="Pfam" id="PF12697"/>
    </source>
</evidence>
<dbReference type="EMBL" id="SAWZ01000016">
    <property type="protein sequence ID" value="RXQ99133.1"/>
    <property type="molecule type" value="Genomic_DNA"/>
</dbReference>
<comment type="caution">
    <text evidence="4">The sequence shown here is derived from an EMBL/GenBank/DDBJ whole genome shotgun (WGS) entry which is preliminary data.</text>
</comment>
<dbReference type="PANTHER" id="PTHR22946:SF5">
    <property type="entry name" value="PEPTIDASE S9 PROLYL OLIGOPEPTIDASE CATALYTIC DOMAIN-CONTAINING PROTEIN"/>
    <property type="match status" value="1"/>
</dbReference>
<name>A0A4Q1JQU4_9GAMM</name>
<dbReference type="InterPro" id="IPR000073">
    <property type="entry name" value="AB_hydrolase_1"/>
</dbReference>
<gene>
    <name evidence="4" type="ORF">EPA99_18115</name>
</gene>
<dbReference type="AlphaFoldDB" id="A0A4Q1JQU4"/>
<feature type="compositionally biased region" description="Polar residues" evidence="2">
    <location>
        <begin position="263"/>
        <end position="273"/>
    </location>
</feature>
<reference evidence="4 5" key="1">
    <citation type="submission" date="2019-01" db="EMBL/GenBank/DDBJ databases">
        <title>Pseudoxanthomonas composti sp. nov., isolated from compost.</title>
        <authorList>
            <person name="Yang G."/>
        </authorList>
    </citation>
    <scope>NUCLEOTIDE SEQUENCE [LARGE SCALE GENOMIC DNA]</scope>
    <source>
        <strain evidence="4 5">GSS15</strain>
    </source>
</reference>
<dbReference type="SUPFAM" id="SSF53474">
    <property type="entry name" value="alpha/beta-Hydrolases"/>
    <property type="match status" value="1"/>
</dbReference>
<dbReference type="InterPro" id="IPR050261">
    <property type="entry name" value="FrsA_esterase"/>
</dbReference>
<dbReference type="Gene3D" id="3.40.50.1820">
    <property type="entry name" value="alpha/beta hydrolase"/>
    <property type="match status" value="1"/>
</dbReference>
<dbReference type="InterPro" id="IPR029058">
    <property type="entry name" value="AB_hydrolase_fold"/>
</dbReference>
<protein>
    <submittedName>
        <fullName evidence="4">Alpha/beta fold hydrolase</fullName>
    </submittedName>
</protein>